<dbReference type="InterPro" id="IPR052193">
    <property type="entry name" value="Peptidase_C59"/>
</dbReference>
<dbReference type="AlphaFoldDB" id="A0A365GVK6"/>
<dbReference type="Gene3D" id="3.60.60.10">
    <property type="entry name" value="Penicillin V Acylase, Chain A"/>
    <property type="match status" value="1"/>
</dbReference>
<comment type="caution">
    <text evidence="2">The sequence shown here is derived from an EMBL/GenBank/DDBJ whole genome shotgun (WGS) entry which is preliminary data.</text>
</comment>
<reference evidence="2 3" key="1">
    <citation type="submission" date="2018-06" db="EMBL/GenBank/DDBJ databases">
        <title>Actinomadura craniellae sp. nov. isolated from marine sponge Craniella sp.</title>
        <authorList>
            <person name="Li L."/>
            <person name="Xu Q.H."/>
            <person name="Lin H.W."/>
            <person name="Lu Y.H."/>
        </authorList>
    </citation>
    <scope>NUCLEOTIDE SEQUENCE [LARGE SCALE GENOMIC DNA]</scope>
    <source>
        <strain evidence="2 3">LHW63021</strain>
    </source>
</reference>
<accession>A0A365GVK6</accession>
<gene>
    <name evidence="2" type="ORF">DPM19_33940</name>
</gene>
<protein>
    <submittedName>
        <fullName evidence="2">Choloylglycine hydrolase</fullName>
    </submittedName>
</protein>
<evidence type="ECO:0000259" key="1">
    <source>
        <dbReference type="Pfam" id="PF03417"/>
    </source>
</evidence>
<dbReference type="InterPro" id="IPR005079">
    <property type="entry name" value="Peptidase_C45_hydrolase"/>
</dbReference>
<dbReference type="PANTHER" id="PTHR35527">
    <property type="entry name" value="CHOLOYLGLYCINE HYDROLASE"/>
    <property type="match status" value="1"/>
</dbReference>
<keyword evidence="3" id="KW-1185">Reference proteome</keyword>
<dbReference type="InterPro" id="IPR029055">
    <property type="entry name" value="Ntn_hydrolases_N"/>
</dbReference>
<proteinExistence type="predicted"/>
<name>A0A365GVK6_9ACTN</name>
<sequence length="354" mass="38054">MLRKGVSSSAPWWRSRSVQVMAAVVLALALVAAGVALWRPADSRAGGGTPLTADERRSLATLRVIDAAHPLLEMTLYSPYDATRPVVAAPAPGPPLACSLFLAARGPRGPVFGRNFDWITSPALLLKTPSGRGPASLSLVDISYLGIDRLEADRVMREPALQRKLLQAGSLPFDGMNEHGLVVGMAQIPDTRPARTPGLPTVGSVRIQRLVLDQARTVEEAIAVFGRYNVEFAPGEPSLHYLVADASGRSAVLEFVDGRLKVLRGGDSWHGMVNFVLSGAGDDVKRSDERYSAIVGRMRATGGSLDPDGAMDLLAEVAQRNTRWSAVYELHHGTVHVSLGRNYTRRHTFRLAGG</sequence>
<organism evidence="2 3">
    <name type="scientific">Actinomadura craniellae</name>
    <dbReference type="NCBI Taxonomy" id="2231787"/>
    <lineage>
        <taxon>Bacteria</taxon>
        <taxon>Bacillati</taxon>
        <taxon>Actinomycetota</taxon>
        <taxon>Actinomycetes</taxon>
        <taxon>Streptosporangiales</taxon>
        <taxon>Thermomonosporaceae</taxon>
        <taxon>Actinomadura</taxon>
    </lineage>
</organism>
<dbReference type="PANTHER" id="PTHR35527:SF2">
    <property type="entry name" value="HYDROLASE"/>
    <property type="match status" value="1"/>
</dbReference>
<evidence type="ECO:0000313" key="2">
    <source>
        <dbReference type="EMBL" id="RAY10795.1"/>
    </source>
</evidence>
<keyword evidence="2" id="KW-0378">Hydrolase</keyword>
<dbReference type="Pfam" id="PF03417">
    <property type="entry name" value="AAT"/>
    <property type="match status" value="1"/>
</dbReference>
<dbReference type="EMBL" id="QLYX01000025">
    <property type="protein sequence ID" value="RAY10795.1"/>
    <property type="molecule type" value="Genomic_DNA"/>
</dbReference>
<dbReference type="GO" id="GO:0016787">
    <property type="term" value="F:hydrolase activity"/>
    <property type="evidence" value="ECO:0007669"/>
    <property type="project" value="UniProtKB-KW"/>
</dbReference>
<feature type="domain" description="Peptidase C45 hydrolase" evidence="1">
    <location>
        <begin position="174"/>
        <end position="260"/>
    </location>
</feature>
<evidence type="ECO:0000313" key="3">
    <source>
        <dbReference type="Proteomes" id="UP000251891"/>
    </source>
</evidence>
<dbReference type="Proteomes" id="UP000251891">
    <property type="component" value="Unassembled WGS sequence"/>
</dbReference>
<dbReference type="SUPFAM" id="SSF56235">
    <property type="entry name" value="N-terminal nucleophile aminohydrolases (Ntn hydrolases)"/>
    <property type="match status" value="1"/>
</dbReference>